<dbReference type="SMART" id="SM00400">
    <property type="entry name" value="ZnF_CHCC"/>
    <property type="match status" value="1"/>
</dbReference>
<dbReference type="InterPro" id="IPR036977">
    <property type="entry name" value="DNA_primase_Znf_CHC2"/>
</dbReference>
<feature type="domain" description="Zinc finger CHC2-type" evidence="1">
    <location>
        <begin position="43"/>
        <end position="86"/>
    </location>
</feature>
<dbReference type="EMBL" id="JADBEJ010000006">
    <property type="protein sequence ID" value="MBE1580450.1"/>
    <property type="molecule type" value="Genomic_DNA"/>
</dbReference>
<dbReference type="Proteomes" id="UP000656548">
    <property type="component" value="Unassembled WGS sequence"/>
</dbReference>
<dbReference type="RefSeq" id="WP_378234903.1">
    <property type="nucleotide sequence ID" value="NZ_JADBEJ010000006.1"/>
</dbReference>
<sequence length="91" mass="9524">MAASTVRAMAITAISAKEPSGPRGIVEAVSPHVELSPLGDTQLQGACPFCGSRAFRVRPAYGTFHCFGCGAGGDAPMFEDKIGRLRENPDD</sequence>
<keyword evidence="3" id="KW-1185">Reference proteome</keyword>
<keyword evidence="2" id="KW-0548">Nucleotidyltransferase</keyword>
<protein>
    <submittedName>
        <fullName evidence="2">DNA primase</fullName>
        <ecNumber evidence="2">2.7.7.-</ecNumber>
    </submittedName>
</protein>
<accession>A0ABR9LJI4</accession>
<dbReference type="GO" id="GO:0016779">
    <property type="term" value="F:nucleotidyltransferase activity"/>
    <property type="evidence" value="ECO:0007669"/>
    <property type="project" value="UniProtKB-KW"/>
</dbReference>
<evidence type="ECO:0000259" key="1">
    <source>
        <dbReference type="SMART" id="SM00400"/>
    </source>
</evidence>
<dbReference type="EC" id="2.7.7.-" evidence="2"/>
<name>A0ABR9LJI4_9PSEU</name>
<keyword evidence="2" id="KW-0808">Transferase</keyword>
<dbReference type="Gene3D" id="3.90.580.10">
    <property type="entry name" value="Zinc finger, CHC2-type domain"/>
    <property type="match status" value="1"/>
</dbReference>
<comment type="caution">
    <text evidence="2">The sequence shown here is derived from an EMBL/GenBank/DDBJ whole genome shotgun (WGS) entry which is preliminary data.</text>
</comment>
<proteinExistence type="predicted"/>
<organism evidence="2 3">
    <name type="scientific">Amycolatopsis roodepoortensis</name>
    <dbReference type="NCBI Taxonomy" id="700274"/>
    <lineage>
        <taxon>Bacteria</taxon>
        <taxon>Bacillati</taxon>
        <taxon>Actinomycetota</taxon>
        <taxon>Actinomycetes</taxon>
        <taxon>Pseudonocardiales</taxon>
        <taxon>Pseudonocardiaceae</taxon>
        <taxon>Amycolatopsis</taxon>
    </lineage>
</organism>
<dbReference type="InterPro" id="IPR002694">
    <property type="entry name" value="Znf_CHC2"/>
</dbReference>
<evidence type="ECO:0000313" key="2">
    <source>
        <dbReference type="EMBL" id="MBE1580450.1"/>
    </source>
</evidence>
<dbReference type="Pfam" id="PF01807">
    <property type="entry name" value="Zn_ribbon_DnaG"/>
    <property type="match status" value="1"/>
</dbReference>
<evidence type="ECO:0000313" key="3">
    <source>
        <dbReference type="Proteomes" id="UP000656548"/>
    </source>
</evidence>
<dbReference type="SUPFAM" id="SSF57783">
    <property type="entry name" value="Zinc beta-ribbon"/>
    <property type="match status" value="1"/>
</dbReference>
<reference evidence="2 3" key="1">
    <citation type="submission" date="2020-10" db="EMBL/GenBank/DDBJ databases">
        <title>Sequencing the genomes of 1000 actinobacteria strains.</title>
        <authorList>
            <person name="Klenk H.-P."/>
        </authorList>
    </citation>
    <scope>NUCLEOTIDE SEQUENCE [LARGE SCALE GENOMIC DNA]</scope>
    <source>
        <strain evidence="2 3">DSM 46661</strain>
    </source>
</reference>
<gene>
    <name evidence="2" type="ORF">H4W30_007531</name>
</gene>